<dbReference type="Proteomes" id="UP000324159">
    <property type="component" value="Unassembled WGS sequence"/>
</dbReference>
<dbReference type="OrthoDB" id="9800582at2"/>
<evidence type="ECO:0000256" key="3">
    <source>
        <dbReference type="ARBA" id="ARBA00023027"/>
    </source>
</evidence>
<dbReference type="InterPro" id="IPR050134">
    <property type="entry name" value="NAD-dep_sirtuin_deacylases"/>
</dbReference>
<dbReference type="InterPro" id="IPR026590">
    <property type="entry name" value="Ssirtuin_cat_dom"/>
</dbReference>
<evidence type="ECO:0000256" key="1">
    <source>
        <dbReference type="ARBA" id="ARBA00012928"/>
    </source>
</evidence>
<keyword evidence="2" id="KW-0808">Transferase</keyword>
<proteinExistence type="predicted"/>
<accession>A0A5D3WN49</accession>
<dbReference type="Gene3D" id="3.40.50.1220">
    <property type="entry name" value="TPP-binding domain"/>
    <property type="match status" value="1"/>
</dbReference>
<evidence type="ECO:0000259" key="5">
    <source>
        <dbReference type="PROSITE" id="PS50305"/>
    </source>
</evidence>
<protein>
    <recommendedName>
        <fullName evidence="1">protein acetyllysine N-acetyltransferase</fullName>
        <ecNumber evidence="1">2.3.1.286</ecNumber>
    </recommendedName>
</protein>
<keyword evidence="3" id="KW-0520">NAD</keyword>
<comment type="caution">
    <text evidence="6">The sequence shown here is derived from an EMBL/GenBank/DDBJ whole genome shotgun (WGS) entry which is preliminary data.</text>
</comment>
<dbReference type="Pfam" id="PF02146">
    <property type="entry name" value="SIR2"/>
    <property type="match status" value="1"/>
</dbReference>
<dbReference type="PANTHER" id="PTHR11085">
    <property type="entry name" value="NAD-DEPENDENT PROTEIN DEACYLASE SIRTUIN-5, MITOCHONDRIAL-RELATED"/>
    <property type="match status" value="1"/>
</dbReference>
<gene>
    <name evidence="6" type="ORF">EDC39_102170</name>
</gene>
<dbReference type="PANTHER" id="PTHR11085:SF10">
    <property type="entry name" value="NAD-DEPENDENT PROTEIN DEACYLASE SIRTUIN-5, MITOCHONDRIAL-RELATED"/>
    <property type="match status" value="1"/>
</dbReference>
<evidence type="ECO:0000256" key="2">
    <source>
        <dbReference type="ARBA" id="ARBA00022679"/>
    </source>
</evidence>
<keyword evidence="7" id="KW-1185">Reference proteome</keyword>
<evidence type="ECO:0000313" key="7">
    <source>
        <dbReference type="Proteomes" id="UP000324159"/>
    </source>
</evidence>
<dbReference type="Gene3D" id="3.30.1600.10">
    <property type="entry name" value="SIR2/SIRT2 'Small Domain"/>
    <property type="match status" value="1"/>
</dbReference>
<dbReference type="EMBL" id="VNIB01000002">
    <property type="protein sequence ID" value="TYO99645.1"/>
    <property type="molecule type" value="Genomic_DNA"/>
</dbReference>
<organism evidence="6 7">
    <name type="scientific">Geothermobacter ehrlichii</name>
    <dbReference type="NCBI Taxonomy" id="213224"/>
    <lineage>
        <taxon>Bacteria</taxon>
        <taxon>Pseudomonadati</taxon>
        <taxon>Thermodesulfobacteriota</taxon>
        <taxon>Desulfuromonadia</taxon>
        <taxon>Desulfuromonadales</taxon>
        <taxon>Geothermobacteraceae</taxon>
        <taxon>Geothermobacter</taxon>
    </lineage>
</organism>
<dbReference type="InterPro" id="IPR026591">
    <property type="entry name" value="Sirtuin_cat_small_dom_sf"/>
</dbReference>
<dbReference type="PROSITE" id="PS50305">
    <property type="entry name" value="SIRTUIN"/>
    <property type="match status" value="1"/>
</dbReference>
<evidence type="ECO:0000313" key="6">
    <source>
        <dbReference type="EMBL" id="TYO99645.1"/>
    </source>
</evidence>
<dbReference type="InterPro" id="IPR003000">
    <property type="entry name" value="Sirtuin"/>
</dbReference>
<comment type="caution">
    <text evidence="4">Lacks conserved residue(s) required for the propagation of feature annotation.</text>
</comment>
<dbReference type="RefSeq" id="WP_148894935.1">
    <property type="nucleotide sequence ID" value="NZ_VNIB01000002.1"/>
</dbReference>
<name>A0A5D3WN49_9BACT</name>
<dbReference type="GO" id="GO:0017136">
    <property type="term" value="F:histone deacetylase activity, NAD-dependent"/>
    <property type="evidence" value="ECO:0007669"/>
    <property type="project" value="TreeGrafter"/>
</dbReference>
<dbReference type="AlphaFoldDB" id="A0A5D3WN49"/>
<sequence length="258" mass="28135">MQKISPAECAGLIRGAAAIVALTGAGISTAAGIPDFRGPRGLYVTRRYDPEKVFEIGGFLNEPQDFYEFSRDFVATVRDVRPTFSHRFLADLESAGKLAGIVTQNIDMLHQQAGSRRVVELHGSYGSATCLDCGDRLRDLDYAWWQRAMQESPTPPVAYCRTCNGVLKPDIVFFGEMVNGFERAERMVRECDLLLVLGSSLQVAPASLLPYGCDAMTVVVNRGKVDLAPAGHRFFADADLDGYFVRVAGCLEDLLGGS</sequence>
<dbReference type="GO" id="GO:0070403">
    <property type="term" value="F:NAD+ binding"/>
    <property type="evidence" value="ECO:0007669"/>
    <property type="project" value="InterPro"/>
</dbReference>
<evidence type="ECO:0000256" key="4">
    <source>
        <dbReference type="PROSITE-ProRule" id="PRU00236"/>
    </source>
</evidence>
<dbReference type="EC" id="2.3.1.286" evidence="1"/>
<feature type="domain" description="Deacetylase sirtuin-type" evidence="5">
    <location>
        <begin position="1"/>
        <end position="258"/>
    </location>
</feature>
<dbReference type="SUPFAM" id="SSF52467">
    <property type="entry name" value="DHS-like NAD/FAD-binding domain"/>
    <property type="match status" value="1"/>
</dbReference>
<dbReference type="InterPro" id="IPR029035">
    <property type="entry name" value="DHS-like_NAD/FAD-binding_dom"/>
</dbReference>
<reference evidence="6 7" key="1">
    <citation type="submission" date="2019-07" db="EMBL/GenBank/DDBJ databases">
        <title>Genomic Encyclopedia of Type Strains, Phase IV (KMG-IV): sequencing the most valuable type-strain genomes for metagenomic binning, comparative biology and taxonomic classification.</title>
        <authorList>
            <person name="Goeker M."/>
        </authorList>
    </citation>
    <scope>NUCLEOTIDE SEQUENCE [LARGE SCALE GENOMIC DNA]</scope>
    <source>
        <strain evidence="6 7">SS015</strain>
    </source>
</reference>